<dbReference type="InterPro" id="IPR005105">
    <property type="entry name" value="GlnD_Uridyltrans_N"/>
</dbReference>
<evidence type="ECO:0000259" key="1">
    <source>
        <dbReference type="Pfam" id="PF03445"/>
    </source>
</evidence>
<feature type="domain" description="DUF294" evidence="2">
    <location>
        <begin position="199"/>
        <end position="337"/>
    </location>
</feature>
<evidence type="ECO:0000259" key="2">
    <source>
        <dbReference type="Pfam" id="PF10335"/>
    </source>
</evidence>
<feature type="domain" description="Protein-PII uridylyltransferase N-terminal" evidence="1">
    <location>
        <begin position="35"/>
        <end position="155"/>
    </location>
</feature>
<dbReference type="CDD" id="cd05401">
    <property type="entry name" value="NT_GlnE_GlnD_like"/>
    <property type="match status" value="1"/>
</dbReference>
<dbReference type="SUPFAM" id="SSF81301">
    <property type="entry name" value="Nucleotidyltransferase"/>
    <property type="match status" value="1"/>
</dbReference>
<protein>
    <submittedName>
        <fullName evidence="3">DUF294 nucleotidyltransferase-like domain-containing protein</fullName>
    </submittedName>
</protein>
<evidence type="ECO:0000313" key="3">
    <source>
        <dbReference type="EMBL" id="UOF91775.1"/>
    </source>
</evidence>
<dbReference type="EMBL" id="CP089291">
    <property type="protein sequence ID" value="UOF91775.1"/>
    <property type="molecule type" value="Genomic_DNA"/>
</dbReference>
<dbReference type="InterPro" id="IPR018821">
    <property type="entry name" value="DUF294_put_nucleoTrafse_sb-bd"/>
</dbReference>
<dbReference type="RefSeq" id="WP_347438463.1">
    <property type="nucleotide sequence ID" value="NZ_CP089291.1"/>
</dbReference>
<dbReference type="Pfam" id="PF03445">
    <property type="entry name" value="DUF294"/>
    <property type="match status" value="1"/>
</dbReference>
<dbReference type="Pfam" id="PF10335">
    <property type="entry name" value="DUF294_C"/>
    <property type="match status" value="1"/>
</dbReference>
<gene>
    <name evidence="3" type="ORF">LSG31_05890</name>
</gene>
<dbReference type="Proteomes" id="UP000830167">
    <property type="component" value="Chromosome"/>
</dbReference>
<dbReference type="InterPro" id="IPR043519">
    <property type="entry name" value="NT_sf"/>
</dbReference>
<keyword evidence="4" id="KW-1185">Reference proteome</keyword>
<organism evidence="3 4">
    <name type="scientific">Fodinisporobacter ferrooxydans</name>
    <dbReference type="NCBI Taxonomy" id="2901836"/>
    <lineage>
        <taxon>Bacteria</taxon>
        <taxon>Bacillati</taxon>
        <taxon>Bacillota</taxon>
        <taxon>Bacilli</taxon>
        <taxon>Bacillales</taxon>
        <taxon>Alicyclobacillaceae</taxon>
        <taxon>Fodinisporobacter</taxon>
    </lineage>
</organism>
<accession>A0ABY4CMV4</accession>
<reference evidence="3" key="1">
    <citation type="submission" date="2021-12" db="EMBL/GenBank/DDBJ databases">
        <title>Alicyclobacillaceae gen. nov., sp. nov., isolated from chalcocite enrichment system.</title>
        <authorList>
            <person name="Jiang Z."/>
        </authorList>
    </citation>
    <scope>NUCLEOTIDE SEQUENCE</scope>
    <source>
        <strain evidence="3">MYW30-H2</strain>
    </source>
</reference>
<name>A0ABY4CMV4_9BACL</name>
<sequence length="341" mass="40570">MIEFPMIDSEWILDHNATVKRAQWWQDVILKTRDWLEEDGDIRDWMIAFRELREELLNKAWKATVPSNFREDAHYILFGSGGRGEDLLYSDLDHAVLLREDVRLEDLQQYLYAFIRIMNELGCPPCQGFVMSTNTRWIGSPTEWKDRIKRYFEFPDWDHARYLFMIADARPLDGYVPGWLEILQGVLNGIRQSAFICWEMAHLGIHRSVAISVFRRLKSKREEQREIFNIKEGLLNPIIHSLRLLAVANGFYETSTWKRNEFLNQQGILPNNWKIMIEEALLYGWKVRLQVQVKELCQNQPVTDVVVVSEYTKNARDELMTHLETAKLLERWTHRQFRKPR</sequence>
<evidence type="ECO:0000313" key="4">
    <source>
        <dbReference type="Proteomes" id="UP000830167"/>
    </source>
</evidence>
<proteinExistence type="predicted"/>